<dbReference type="EMBL" id="FNHW01000001">
    <property type="protein sequence ID" value="SDM45570.1"/>
    <property type="molecule type" value="Genomic_DNA"/>
</dbReference>
<protein>
    <submittedName>
        <fullName evidence="3">Uncharacterized protein</fullName>
    </submittedName>
</protein>
<dbReference type="STRING" id="459525.SAMN04488137_0218"/>
<organism evidence="3 4">
    <name type="scientific">Fictibacillus solisalsi</name>
    <dbReference type="NCBI Taxonomy" id="459525"/>
    <lineage>
        <taxon>Bacteria</taxon>
        <taxon>Bacillati</taxon>
        <taxon>Bacillota</taxon>
        <taxon>Bacilli</taxon>
        <taxon>Bacillales</taxon>
        <taxon>Fictibacillaceae</taxon>
        <taxon>Fictibacillus</taxon>
    </lineage>
</organism>
<evidence type="ECO:0000256" key="2">
    <source>
        <dbReference type="SAM" id="SignalP"/>
    </source>
</evidence>
<proteinExistence type="predicted"/>
<sequence length="402" mass="44166">MRMRAIKVLACLLVMALLHVPNQAQAAASGQYEEGFVVSADRVEGGIMLPQVVMGETSSAKSKPMIRFQYRNATLYGMKLTKVLSTEEGPVTVIMQAQGPVHMTNLTADASAFSLKGACLTAGKPIPDPGLKKVTMLVHKMEASKGELDRLRLSTVKGNHGQQRPEAPKVLQDLASLPLLEARAAVDKLMNGHLPLTCENQKENKENSPEKPVSPLDEAKKAVPKPSKDSIKKPGKKKGKLDEKQEKPDAEHIVKHVKKPLEHVTHPVKKEIAKVPKAIDKTKGTAKNEPEKLKEKIQQTKLQLCKEAGKLNGSVPKKLGLNLIDEAQKEKNPLTGLCPNNESATTQLMLLQDQLLKNLHLSSLDKDQLADRDLLKKMEKEMENHSSLKLLPDLLKPLDGTF</sequence>
<name>A0A1G9TD41_9BACL</name>
<evidence type="ECO:0000313" key="4">
    <source>
        <dbReference type="Proteomes" id="UP000199544"/>
    </source>
</evidence>
<feature type="compositionally biased region" description="Basic and acidic residues" evidence="1">
    <location>
        <begin position="217"/>
        <end position="232"/>
    </location>
</feature>
<keyword evidence="4" id="KW-1185">Reference proteome</keyword>
<evidence type="ECO:0000256" key="1">
    <source>
        <dbReference type="SAM" id="MobiDB-lite"/>
    </source>
</evidence>
<dbReference type="AlphaFoldDB" id="A0A1G9TD41"/>
<feature type="compositionally biased region" description="Basic and acidic residues" evidence="1">
    <location>
        <begin position="200"/>
        <end position="209"/>
    </location>
</feature>
<feature type="compositionally biased region" description="Basic and acidic residues" evidence="1">
    <location>
        <begin position="240"/>
        <end position="251"/>
    </location>
</feature>
<gene>
    <name evidence="3" type="ORF">SAMN04488137_0218</name>
</gene>
<accession>A0A1G9TD41</accession>
<feature type="chain" id="PRO_5011575158" evidence="2">
    <location>
        <begin position="27"/>
        <end position="402"/>
    </location>
</feature>
<feature type="region of interest" description="Disordered" evidence="1">
    <location>
        <begin position="197"/>
        <end position="251"/>
    </location>
</feature>
<keyword evidence="2" id="KW-0732">Signal</keyword>
<feature type="signal peptide" evidence="2">
    <location>
        <begin position="1"/>
        <end position="26"/>
    </location>
</feature>
<evidence type="ECO:0000313" key="3">
    <source>
        <dbReference type="EMBL" id="SDM45570.1"/>
    </source>
</evidence>
<reference evidence="4" key="1">
    <citation type="submission" date="2016-10" db="EMBL/GenBank/DDBJ databases">
        <authorList>
            <person name="Varghese N."/>
            <person name="Submissions S."/>
        </authorList>
    </citation>
    <scope>NUCLEOTIDE SEQUENCE [LARGE SCALE GENOMIC DNA]</scope>
    <source>
        <strain evidence="4">CGMCC 1.6854</strain>
    </source>
</reference>
<dbReference type="Proteomes" id="UP000199544">
    <property type="component" value="Unassembled WGS sequence"/>
</dbReference>